<evidence type="ECO:0000256" key="1">
    <source>
        <dbReference type="PROSITE-ProRule" id="PRU00042"/>
    </source>
</evidence>
<feature type="domain" description="C2H2-type" evidence="3">
    <location>
        <begin position="383"/>
        <end position="412"/>
    </location>
</feature>
<keyword evidence="5" id="KW-1185">Reference proteome</keyword>
<feature type="region of interest" description="Disordered" evidence="2">
    <location>
        <begin position="631"/>
        <end position="651"/>
    </location>
</feature>
<proteinExistence type="predicted"/>
<accession>A0AAJ0B645</accession>
<dbReference type="Proteomes" id="UP001239445">
    <property type="component" value="Unassembled WGS sequence"/>
</dbReference>
<keyword evidence="1" id="KW-0862">Zinc</keyword>
<gene>
    <name evidence="4" type="ORF">QBC47DRAFT_464491</name>
</gene>
<dbReference type="PANTHER" id="PTHR38166:SF1">
    <property type="entry name" value="C2H2-TYPE DOMAIN-CONTAINING PROTEIN"/>
    <property type="match status" value="1"/>
</dbReference>
<feature type="compositionally biased region" description="Polar residues" evidence="2">
    <location>
        <begin position="547"/>
        <end position="560"/>
    </location>
</feature>
<feature type="region of interest" description="Disordered" evidence="2">
    <location>
        <begin position="271"/>
        <end position="341"/>
    </location>
</feature>
<name>A0AAJ0B645_9PEZI</name>
<dbReference type="EMBL" id="MU839844">
    <property type="protein sequence ID" value="KAK1750877.1"/>
    <property type="molecule type" value="Genomic_DNA"/>
</dbReference>
<reference evidence="4" key="1">
    <citation type="submission" date="2023-06" db="EMBL/GenBank/DDBJ databases">
        <title>Genome-scale phylogeny and comparative genomics of the fungal order Sordariales.</title>
        <authorList>
            <consortium name="Lawrence Berkeley National Laboratory"/>
            <person name="Hensen N."/>
            <person name="Bonometti L."/>
            <person name="Westerberg I."/>
            <person name="Brannstrom I.O."/>
            <person name="Guillou S."/>
            <person name="Cros-Aarteil S."/>
            <person name="Calhoun S."/>
            <person name="Haridas S."/>
            <person name="Kuo A."/>
            <person name="Mondo S."/>
            <person name="Pangilinan J."/>
            <person name="Riley R."/>
            <person name="Labutti K."/>
            <person name="Andreopoulos B."/>
            <person name="Lipzen A."/>
            <person name="Chen C."/>
            <person name="Yanf M."/>
            <person name="Daum C."/>
            <person name="Ng V."/>
            <person name="Clum A."/>
            <person name="Steindorff A."/>
            <person name="Ohm R."/>
            <person name="Martin F."/>
            <person name="Silar P."/>
            <person name="Natvig D."/>
            <person name="Lalanne C."/>
            <person name="Gautier V."/>
            <person name="Ament-Velasquez S.L."/>
            <person name="Kruys A."/>
            <person name="Hutchinson M.I."/>
            <person name="Powell A.J."/>
            <person name="Barry K."/>
            <person name="Miller A.N."/>
            <person name="Grigoriev I.V."/>
            <person name="Debuchy R."/>
            <person name="Gladieux P."/>
            <person name="Thoren M.H."/>
            <person name="Johannesson H."/>
        </authorList>
    </citation>
    <scope>NUCLEOTIDE SEQUENCE</scope>
    <source>
        <strain evidence="4">PSN4</strain>
    </source>
</reference>
<protein>
    <recommendedName>
        <fullName evidence="3">C2H2-type domain-containing protein</fullName>
    </recommendedName>
</protein>
<feature type="compositionally biased region" description="Basic and acidic residues" evidence="2">
    <location>
        <begin position="642"/>
        <end position="651"/>
    </location>
</feature>
<feature type="compositionally biased region" description="Polar residues" evidence="2">
    <location>
        <begin position="8"/>
        <end position="32"/>
    </location>
</feature>
<dbReference type="InterPro" id="IPR013087">
    <property type="entry name" value="Znf_C2H2_type"/>
</dbReference>
<evidence type="ECO:0000259" key="3">
    <source>
        <dbReference type="PROSITE" id="PS50157"/>
    </source>
</evidence>
<keyword evidence="1" id="KW-0479">Metal-binding</keyword>
<feature type="region of interest" description="Disordered" evidence="2">
    <location>
        <begin position="528"/>
        <end position="573"/>
    </location>
</feature>
<sequence>MLPFRPSPGTNNPNIPTVTGDSSPGKQATDNLPTEYVDESGHEIPQSPSLSAVGDLEGPVLHLVGPPSVHPAASIMSSDTMPSSGGNTFSTLGGLSLGQASMFQDQAPTESLLLNMSPHPISGEDIRDQPLEVECVGGASEPDPDPEHPPLFPWRFQFSWGEGTDTRAAILFNEESLDISPDLDGHVSEAAVAVVASDTEFLAPSVVLSATTATTAISEPSCDSEAGTDLLEETAFKWGDRKRVIMERRTWLFRLLYDHFLRTFPPLRPARRTRRAAGPLSGTSTSTASPGAGSGNESRRSQGSSARGRKITGGSGEEEEGEDGEDGDGPSPPASSQPQRTRTDRLFACPYLKWDAVEYACCGAGYRRVCDVKAHLAKAHYALSCPTCHSVYDSKSLLRHHQRMRCAPGTRPAPTSRVLTAEQLARIREHGSGSPEEQWRRVFRIIFPGHPDPFSIYLEGLRLEIFFQYGCWLDNTGRYTLRVFQRQEHAFEDPGFAPESWAQQREGVLDLLSDRVYRDAAAATGLLGSAQPPGPAGLQGPVVWNQPPLNNPHSADNNDLTLPPADSPTTGTHLVTQPVSDPATLEMSFGNPDSGAAGWNLTASQAPLTELCEPWLQPLYSEAPWSPLGQWHVQEAGPSNGRRPEECEQGA</sequence>
<feature type="compositionally biased region" description="Low complexity" evidence="2">
    <location>
        <begin position="528"/>
        <end position="541"/>
    </location>
</feature>
<comment type="caution">
    <text evidence="4">The sequence shown here is derived from an EMBL/GenBank/DDBJ whole genome shotgun (WGS) entry which is preliminary data.</text>
</comment>
<feature type="compositionally biased region" description="Low complexity" evidence="2">
    <location>
        <begin position="276"/>
        <end position="291"/>
    </location>
</feature>
<evidence type="ECO:0000256" key="2">
    <source>
        <dbReference type="SAM" id="MobiDB-lite"/>
    </source>
</evidence>
<feature type="region of interest" description="Disordered" evidence="2">
    <location>
        <begin position="1"/>
        <end position="52"/>
    </location>
</feature>
<organism evidence="4 5">
    <name type="scientific">Echria macrotheca</name>
    <dbReference type="NCBI Taxonomy" id="438768"/>
    <lineage>
        <taxon>Eukaryota</taxon>
        <taxon>Fungi</taxon>
        <taxon>Dikarya</taxon>
        <taxon>Ascomycota</taxon>
        <taxon>Pezizomycotina</taxon>
        <taxon>Sordariomycetes</taxon>
        <taxon>Sordariomycetidae</taxon>
        <taxon>Sordariales</taxon>
        <taxon>Schizotheciaceae</taxon>
        <taxon>Echria</taxon>
    </lineage>
</organism>
<keyword evidence="1" id="KW-0863">Zinc-finger</keyword>
<dbReference type="PROSITE" id="PS50157">
    <property type="entry name" value="ZINC_FINGER_C2H2_2"/>
    <property type="match status" value="1"/>
</dbReference>
<dbReference type="GO" id="GO:0008270">
    <property type="term" value="F:zinc ion binding"/>
    <property type="evidence" value="ECO:0007669"/>
    <property type="project" value="UniProtKB-KW"/>
</dbReference>
<evidence type="ECO:0000313" key="5">
    <source>
        <dbReference type="Proteomes" id="UP001239445"/>
    </source>
</evidence>
<dbReference type="AlphaFoldDB" id="A0AAJ0B645"/>
<dbReference type="PANTHER" id="PTHR38166">
    <property type="entry name" value="C2H2-TYPE DOMAIN-CONTAINING PROTEIN-RELATED"/>
    <property type="match status" value="1"/>
</dbReference>
<feature type="compositionally biased region" description="Acidic residues" evidence="2">
    <location>
        <begin position="316"/>
        <end position="328"/>
    </location>
</feature>
<evidence type="ECO:0000313" key="4">
    <source>
        <dbReference type="EMBL" id="KAK1750877.1"/>
    </source>
</evidence>